<gene>
    <name evidence="1" type="ORF">STAS_27565</name>
</gene>
<organism evidence="1 2">
    <name type="scientific">Striga asiatica</name>
    <name type="common">Asiatic witchweed</name>
    <name type="synonym">Buchnera asiatica</name>
    <dbReference type="NCBI Taxonomy" id="4170"/>
    <lineage>
        <taxon>Eukaryota</taxon>
        <taxon>Viridiplantae</taxon>
        <taxon>Streptophyta</taxon>
        <taxon>Embryophyta</taxon>
        <taxon>Tracheophyta</taxon>
        <taxon>Spermatophyta</taxon>
        <taxon>Magnoliopsida</taxon>
        <taxon>eudicotyledons</taxon>
        <taxon>Gunneridae</taxon>
        <taxon>Pentapetalae</taxon>
        <taxon>asterids</taxon>
        <taxon>lamiids</taxon>
        <taxon>Lamiales</taxon>
        <taxon>Orobanchaceae</taxon>
        <taxon>Buchnereae</taxon>
        <taxon>Striga</taxon>
    </lineage>
</organism>
<proteinExistence type="predicted"/>
<comment type="caution">
    <text evidence="1">The sequence shown here is derived from an EMBL/GenBank/DDBJ whole genome shotgun (WGS) entry which is preliminary data.</text>
</comment>
<dbReference type="AlphaFoldDB" id="A0A5A7QYX9"/>
<sequence>MLSFSCVKMADDEIVYPNSPTANWNCGLDFYCLDWEEHTVDSFETPDLVHKRVTELREGGSIWRMEIFDYGAWAIRFRRACPELLRVPSVFQSEQRKLARLICERQYAARLEALSEGVEEDEE</sequence>
<dbReference type="Proteomes" id="UP000325081">
    <property type="component" value="Unassembled WGS sequence"/>
</dbReference>
<evidence type="ECO:0000313" key="1">
    <source>
        <dbReference type="EMBL" id="GER50266.1"/>
    </source>
</evidence>
<reference evidence="2" key="1">
    <citation type="journal article" date="2019" name="Curr. Biol.">
        <title>Genome Sequence of Striga asiatica Provides Insight into the Evolution of Plant Parasitism.</title>
        <authorList>
            <person name="Yoshida S."/>
            <person name="Kim S."/>
            <person name="Wafula E.K."/>
            <person name="Tanskanen J."/>
            <person name="Kim Y.M."/>
            <person name="Honaas L."/>
            <person name="Yang Z."/>
            <person name="Spallek T."/>
            <person name="Conn C.E."/>
            <person name="Ichihashi Y."/>
            <person name="Cheong K."/>
            <person name="Cui S."/>
            <person name="Der J.P."/>
            <person name="Gundlach H."/>
            <person name="Jiao Y."/>
            <person name="Hori C."/>
            <person name="Ishida J.K."/>
            <person name="Kasahara H."/>
            <person name="Kiba T."/>
            <person name="Kim M.S."/>
            <person name="Koo N."/>
            <person name="Laohavisit A."/>
            <person name="Lee Y.H."/>
            <person name="Lumba S."/>
            <person name="McCourt P."/>
            <person name="Mortimer J.C."/>
            <person name="Mutuku J.M."/>
            <person name="Nomura T."/>
            <person name="Sasaki-Sekimoto Y."/>
            <person name="Seto Y."/>
            <person name="Wang Y."/>
            <person name="Wakatake T."/>
            <person name="Sakakibara H."/>
            <person name="Demura T."/>
            <person name="Yamaguchi S."/>
            <person name="Yoneyama K."/>
            <person name="Manabe R.I."/>
            <person name="Nelson D.C."/>
            <person name="Schulman A.H."/>
            <person name="Timko M.P."/>
            <person name="dePamphilis C.W."/>
            <person name="Choi D."/>
            <person name="Shirasu K."/>
        </authorList>
    </citation>
    <scope>NUCLEOTIDE SEQUENCE [LARGE SCALE GENOMIC DNA]</scope>
    <source>
        <strain evidence="2">cv. UVA1</strain>
    </source>
</reference>
<dbReference type="EMBL" id="BKCP01009181">
    <property type="protein sequence ID" value="GER50266.1"/>
    <property type="molecule type" value="Genomic_DNA"/>
</dbReference>
<name>A0A5A7QYX9_STRAF</name>
<accession>A0A5A7QYX9</accession>
<keyword evidence="2" id="KW-1185">Reference proteome</keyword>
<evidence type="ECO:0000313" key="2">
    <source>
        <dbReference type="Proteomes" id="UP000325081"/>
    </source>
</evidence>
<protein>
    <submittedName>
        <fullName evidence="1">Ferrochelatase 2</fullName>
    </submittedName>
</protein>